<gene>
    <name evidence="2" type="ORF">PF327_07000</name>
</gene>
<evidence type="ECO:0000256" key="1">
    <source>
        <dbReference type="SAM" id="Phobius"/>
    </source>
</evidence>
<keyword evidence="1" id="KW-1133">Transmembrane helix</keyword>
<evidence type="ECO:0000313" key="3">
    <source>
        <dbReference type="Proteomes" id="UP001169066"/>
    </source>
</evidence>
<dbReference type="EMBL" id="JAQIBC010000003">
    <property type="protein sequence ID" value="MDM5263943.1"/>
    <property type="molecule type" value="Genomic_DNA"/>
</dbReference>
<feature type="transmembrane region" description="Helical" evidence="1">
    <location>
        <begin position="59"/>
        <end position="76"/>
    </location>
</feature>
<dbReference type="RefSeq" id="WP_289401868.1">
    <property type="nucleotide sequence ID" value="NZ_JAQIBC010000003.1"/>
</dbReference>
<feature type="transmembrane region" description="Helical" evidence="1">
    <location>
        <begin position="21"/>
        <end position="39"/>
    </location>
</feature>
<organism evidence="2 3">
    <name type="scientific">Sulfurovum xiamenensis</name>
    <dbReference type="NCBI Taxonomy" id="3019066"/>
    <lineage>
        <taxon>Bacteria</taxon>
        <taxon>Pseudomonadati</taxon>
        <taxon>Campylobacterota</taxon>
        <taxon>Epsilonproteobacteria</taxon>
        <taxon>Campylobacterales</taxon>
        <taxon>Sulfurovaceae</taxon>
        <taxon>Sulfurovum</taxon>
    </lineage>
</organism>
<proteinExistence type="predicted"/>
<comment type="caution">
    <text evidence="2">The sequence shown here is derived from an EMBL/GenBank/DDBJ whole genome shotgun (WGS) entry which is preliminary data.</text>
</comment>
<accession>A0ABT7QS78</accession>
<name>A0ABT7QS78_9BACT</name>
<keyword evidence="1" id="KW-0472">Membrane</keyword>
<sequence length="221" mass="25249">MAYAKIIEDDIEEIKIQKPDYLGSFIGALMMGAVAAYIGEAYVKDMYNMSNREADEVFFIVYGITILVSMMIIYTPKRAAKAEANKIKKKVEKEKAIDKKSITGIWKDMEDKFIQVFKVNGIPRAFGKKDTDLSGEVYFYTEINGKIHRSKIISFQVGQETMQNIQTTLISNKIETQNKGVFIIHIMTEDGNGIEIKSNIKDGRKMESDYLYFKHLEKPLA</sequence>
<reference evidence="2" key="1">
    <citation type="submission" date="2023-01" db="EMBL/GenBank/DDBJ databases">
        <title>Sulfurovum sp. XTW-4 genome assembly.</title>
        <authorList>
            <person name="Wang J."/>
        </authorList>
    </citation>
    <scope>NUCLEOTIDE SEQUENCE</scope>
    <source>
        <strain evidence="2">XTW-4</strain>
    </source>
</reference>
<keyword evidence="3" id="KW-1185">Reference proteome</keyword>
<protein>
    <submittedName>
        <fullName evidence="2">Uncharacterized protein</fullName>
    </submittedName>
</protein>
<keyword evidence="1" id="KW-0812">Transmembrane</keyword>
<dbReference type="Proteomes" id="UP001169066">
    <property type="component" value="Unassembled WGS sequence"/>
</dbReference>
<evidence type="ECO:0000313" key="2">
    <source>
        <dbReference type="EMBL" id="MDM5263943.1"/>
    </source>
</evidence>